<reference evidence="3" key="3">
    <citation type="submission" date="2015-06" db="UniProtKB">
        <authorList>
            <consortium name="EnsemblProtists"/>
        </authorList>
    </citation>
    <scope>IDENTIFICATION</scope>
</reference>
<name>L1JIB1_GUITC</name>
<evidence type="ECO:0000313" key="4">
    <source>
        <dbReference type="Proteomes" id="UP000011087"/>
    </source>
</evidence>
<dbReference type="GeneID" id="17304599"/>
<dbReference type="RefSeq" id="XP_005834795.1">
    <property type="nucleotide sequence ID" value="XM_005834738.1"/>
</dbReference>
<evidence type="ECO:0000256" key="1">
    <source>
        <dbReference type="SAM" id="Coils"/>
    </source>
</evidence>
<dbReference type="EnsemblProtists" id="EKX47815">
    <property type="protein sequence ID" value="EKX47815"/>
    <property type="gene ID" value="GUITHDRAFT_137194"/>
</dbReference>
<dbReference type="EMBL" id="JH992988">
    <property type="protein sequence ID" value="EKX47815.1"/>
    <property type="molecule type" value="Genomic_DNA"/>
</dbReference>
<reference evidence="2 4" key="1">
    <citation type="journal article" date="2012" name="Nature">
        <title>Algal genomes reveal evolutionary mosaicism and the fate of nucleomorphs.</title>
        <authorList>
            <consortium name="DOE Joint Genome Institute"/>
            <person name="Curtis B.A."/>
            <person name="Tanifuji G."/>
            <person name="Burki F."/>
            <person name="Gruber A."/>
            <person name="Irimia M."/>
            <person name="Maruyama S."/>
            <person name="Arias M.C."/>
            <person name="Ball S.G."/>
            <person name="Gile G.H."/>
            <person name="Hirakawa Y."/>
            <person name="Hopkins J.F."/>
            <person name="Kuo A."/>
            <person name="Rensing S.A."/>
            <person name="Schmutz J."/>
            <person name="Symeonidi A."/>
            <person name="Elias M."/>
            <person name="Eveleigh R.J."/>
            <person name="Herman E.K."/>
            <person name="Klute M.J."/>
            <person name="Nakayama T."/>
            <person name="Obornik M."/>
            <person name="Reyes-Prieto A."/>
            <person name="Armbrust E.V."/>
            <person name="Aves S.J."/>
            <person name="Beiko R.G."/>
            <person name="Coutinho P."/>
            <person name="Dacks J.B."/>
            <person name="Durnford D.G."/>
            <person name="Fast N.M."/>
            <person name="Green B.R."/>
            <person name="Grisdale C.J."/>
            <person name="Hempel F."/>
            <person name="Henrissat B."/>
            <person name="Hoppner M.P."/>
            <person name="Ishida K."/>
            <person name="Kim E."/>
            <person name="Koreny L."/>
            <person name="Kroth P.G."/>
            <person name="Liu Y."/>
            <person name="Malik S.B."/>
            <person name="Maier U.G."/>
            <person name="McRose D."/>
            <person name="Mock T."/>
            <person name="Neilson J.A."/>
            <person name="Onodera N.T."/>
            <person name="Poole A.M."/>
            <person name="Pritham E.J."/>
            <person name="Richards T.A."/>
            <person name="Rocap G."/>
            <person name="Roy S.W."/>
            <person name="Sarai C."/>
            <person name="Schaack S."/>
            <person name="Shirato S."/>
            <person name="Slamovits C.H."/>
            <person name="Spencer D.F."/>
            <person name="Suzuki S."/>
            <person name="Worden A.Z."/>
            <person name="Zauner S."/>
            <person name="Barry K."/>
            <person name="Bell C."/>
            <person name="Bharti A.K."/>
            <person name="Crow J.A."/>
            <person name="Grimwood J."/>
            <person name="Kramer R."/>
            <person name="Lindquist E."/>
            <person name="Lucas S."/>
            <person name="Salamov A."/>
            <person name="McFadden G.I."/>
            <person name="Lane C.E."/>
            <person name="Keeling P.J."/>
            <person name="Gray M.W."/>
            <person name="Grigoriev I.V."/>
            <person name="Archibald J.M."/>
        </authorList>
    </citation>
    <scope>NUCLEOTIDE SEQUENCE</scope>
    <source>
        <strain evidence="2 4">CCMP2712</strain>
    </source>
</reference>
<dbReference type="AlphaFoldDB" id="L1JIB1"/>
<organism evidence="2">
    <name type="scientific">Guillardia theta (strain CCMP2712)</name>
    <name type="common">Cryptophyte</name>
    <dbReference type="NCBI Taxonomy" id="905079"/>
    <lineage>
        <taxon>Eukaryota</taxon>
        <taxon>Cryptophyceae</taxon>
        <taxon>Pyrenomonadales</taxon>
        <taxon>Geminigeraceae</taxon>
        <taxon>Guillardia</taxon>
    </lineage>
</organism>
<accession>L1JIB1</accession>
<gene>
    <name evidence="2" type="ORF">GUITHDRAFT_137194</name>
</gene>
<reference evidence="4" key="2">
    <citation type="submission" date="2012-11" db="EMBL/GenBank/DDBJ databases">
        <authorList>
            <person name="Kuo A."/>
            <person name="Curtis B.A."/>
            <person name="Tanifuji G."/>
            <person name="Burki F."/>
            <person name="Gruber A."/>
            <person name="Irimia M."/>
            <person name="Maruyama S."/>
            <person name="Arias M.C."/>
            <person name="Ball S.G."/>
            <person name="Gile G.H."/>
            <person name="Hirakawa Y."/>
            <person name="Hopkins J.F."/>
            <person name="Rensing S.A."/>
            <person name="Schmutz J."/>
            <person name="Symeonidi A."/>
            <person name="Elias M."/>
            <person name="Eveleigh R.J."/>
            <person name="Herman E.K."/>
            <person name="Klute M.J."/>
            <person name="Nakayama T."/>
            <person name="Obornik M."/>
            <person name="Reyes-Prieto A."/>
            <person name="Armbrust E.V."/>
            <person name="Aves S.J."/>
            <person name="Beiko R.G."/>
            <person name="Coutinho P."/>
            <person name="Dacks J.B."/>
            <person name="Durnford D.G."/>
            <person name="Fast N.M."/>
            <person name="Green B.R."/>
            <person name="Grisdale C."/>
            <person name="Hempe F."/>
            <person name="Henrissat B."/>
            <person name="Hoppner M.P."/>
            <person name="Ishida K.-I."/>
            <person name="Kim E."/>
            <person name="Koreny L."/>
            <person name="Kroth P.G."/>
            <person name="Liu Y."/>
            <person name="Malik S.-B."/>
            <person name="Maier U.G."/>
            <person name="McRose D."/>
            <person name="Mock T."/>
            <person name="Neilson J.A."/>
            <person name="Onodera N.T."/>
            <person name="Poole A.M."/>
            <person name="Pritham E.J."/>
            <person name="Richards T.A."/>
            <person name="Rocap G."/>
            <person name="Roy S.W."/>
            <person name="Sarai C."/>
            <person name="Schaack S."/>
            <person name="Shirato S."/>
            <person name="Slamovits C.H."/>
            <person name="Spencer D.F."/>
            <person name="Suzuki S."/>
            <person name="Worden A.Z."/>
            <person name="Zauner S."/>
            <person name="Barry K."/>
            <person name="Bell C."/>
            <person name="Bharti A.K."/>
            <person name="Crow J.A."/>
            <person name="Grimwood J."/>
            <person name="Kramer R."/>
            <person name="Lindquist E."/>
            <person name="Lucas S."/>
            <person name="Salamov A."/>
            <person name="McFadden G.I."/>
            <person name="Lane C.E."/>
            <person name="Keeling P.J."/>
            <person name="Gray M.W."/>
            <person name="Grigoriev I.V."/>
            <person name="Archibald J.M."/>
        </authorList>
    </citation>
    <scope>NUCLEOTIDE SEQUENCE</scope>
    <source>
        <strain evidence="4">CCMP2712</strain>
    </source>
</reference>
<dbReference type="KEGG" id="gtt:GUITHDRAFT_137194"/>
<dbReference type="Proteomes" id="UP000011087">
    <property type="component" value="Unassembled WGS sequence"/>
</dbReference>
<dbReference type="HOGENOM" id="CLU_659629_0_0_1"/>
<proteinExistence type="predicted"/>
<evidence type="ECO:0000313" key="2">
    <source>
        <dbReference type="EMBL" id="EKX47815.1"/>
    </source>
</evidence>
<sequence length="417" mass="47865">MPFAPFANFEGSFVEPPVLKPLLYTRLPSEIIVIVSWLTKIDLMIRDPLEIRNKVGFAGMTGKTQSLLIQPRMHEHPKPSVASPLLDQALHHTRPYAIYLVSSGSDSKHGLPPGLPQLRADCEGTRALGQTQKKCGEEGAWRAQWSPHDYTTNVSNEESKTCAGRFTRVSILRIPTEALLPGRLSMLTSFHSKEIERLQQSDRLILENKKLRRELEAEGELKESYFKEAVGARRNVHETVQLLESEARVKFAGKKIMRYTKKMSGMQGNMCDLDAKCDELSAIQEKLSFTTQMLEKERQEKQDLIINCETLKNTIEVDWKTAMRENETIKLQLRDDISRIKASNQKNIDEMNNRHDETIESLTRMHRDVVSVLKNDIESITQSRDYYKHGELTRMTKQLQAKYVSYALFHQSSLLDY</sequence>
<feature type="coiled-coil region" evidence="1">
    <location>
        <begin position="280"/>
        <end position="314"/>
    </location>
</feature>
<dbReference type="PaxDb" id="55529-EKX47815"/>
<protein>
    <submittedName>
        <fullName evidence="2 3">Uncharacterized protein</fullName>
    </submittedName>
</protein>
<evidence type="ECO:0000313" key="3">
    <source>
        <dbReference type="EnsemblProtists" id="EKX47815"/>
    </source>
</evidence>
<keyword evidence="1" id="KW-0175">Coiled coil</keyword>
<keyword evidence="4" id="KW-1185">Reference proteome</keyword>